<dbReference type="InterPro" id="IPR036689">
    <property type="entry name" value="ESAT-6-like_sf"/>
</dbReference>
<dbReference type="OrthoDB" id="2677932at2"/>
<reference evidence="3 4" key="1">
    <citation type="submission" date="2018-03" db="EMBL/GenBank/DDBJ databases">
        <title>Bioinformatic expansion and discovery of thiopeptide antibiotics.</title>
        <authorList>
            <person name="Schwalen C.J."/>
            <person name="Hudson G.A."/>
            <person name="Mitchell D.A."/>
        </authorList>
    </citation>
    <scope>NUCLEOTIDE SEQUENCE [LARGE SCALE GENOMIC DNA]</scope>
    <source>
        <strain evidence="3 4">NRRL 8041</strain>
    </source>
</reference>
<dbReference type="SUPFAM" id="SSF140453">
    <property type="entry name" value="EsxAB dimer-like"/>
    <property type="match status" value="1"/>
</dbReference>
<dbReference type="Pfam" id="PF25547">
    <property type="entry name" value="WXG100_2"/>
    <property type="match status" value="1"/>
</dbReference>
<gene>
    <name evidence="3" type="ORF">C7C45_09015</name>
</gene>
<protein>
    <recommendedName>
        <fullName evidence="2">Outer membrane channel protein CpnT-like N-terminal domain-containing protein</fullName>
    </recommendedName>
</protein>
<dbReference type="Proteomes" id="UP000248333">
    <property type="component" value="Unassembled WGS sequence"/>
</dbReference>
<dbReference type="RefSeq" id="WP_110563150.1">
    <property type="nucleotide sequence ID" value="NZ_PYBV01000011.1"/>
</dbReference>
<proteinExistence type="predicted"/>
<name>A0A318NSK5_9ACTN</name>
<sequence>MGLTLPGELVSLLSMIGYDWPESDETALFQLAGEWTGMADRINGSVAQLESAARTVLDTNRGESFTAFAEEWNDGESAPRNIADATDPTNIIAIGLMAGAGIVLALKIQVIVQLILLAIQIAQAIATAVVTFGASLLEIPIFKIITGIIVDQLIGMAVDAVLNGG</sequence>
<keyword evidence="1" id="KW-1133">Transmembrane helix</keyword>
<comment type="caution">
    <text evidence="3">The sequence shown here is derived from an EMBL/GenBank/DDBJ whole genome shotgun (WGS) entry which is preliminary data.</text>
</comment>
<keyword evidence="4" id="KW-1185">Reference proteome</keyword>
<dbReference type="EMBL" id="PYBV01000011">
    <property type="protein sequence ID" value="PYC72562.1"/>
    <property type="molecule type" value="Genomic_DNA"/>
</dbReference>
<dbReference type="AlphaFoldDB" id="A0A318NSK5"/>
<keyword evidence="1" id="KW-0472">Membrane</keyword>
<evidence type="ECO:0000313" key="3">
    <source>
        <dbReference type="EMBL" id="PYC72562.1"/>
    </source>
</evidence>
<keyword evidence="1" id="KW-0812">Transmembrane</keyword>
<evidence type="ECO:0000256" key="1">
    <source>
        <dbReference type="SAM" id="Phobius"/>
    </source>
</evidence>
<dbReference type="InterPro" id="IPR057746">
    <property type="entry name" value="CpnT-like_N"/>
</dbReference>
<feature type="domain" description="Outer membrane channel protein CpnT-like N-terminal" evidence="2">
    <location>
        <begin position="16"/>
        <end position="137"/>
    </location>
</feature>
<evidence type="ECO:0000313" key="4">
    <source>
        <dbReference type="Proteomes" id="UP000248333"/>
    </source>
</evidence>
<organism evidence="3 4">
    <name type="scientific">Micromonospora arborensis</name>
    <dbReference type="NCBI Taxonomy" id="2116518"/>
    <lineage>
        <taxon>Bacteria</taxon>
        <taxon>Bacillati</taxon>
        <taxon>Actinomycetota</taxon>
        <taxon>Actinomycetes</taxon>
        <taxon>Micromonosporales</taxon>
        <taxon>Micromonosporaceae</taxon>
        <taxon>Micromonospora</taxon>
    </lineage>
</organism>
<accession>A0A318NSK5</accession>
<feature type="transmembrane region" description="Helical" evidence="1">
    <location>
        <begin position="90"/>
        <end position="108"/>
    </location>
</feature>
<evidence type="ECO:0000259" key="2">
    <source>
        <dbReference type="Pfam" id="PF25547"/>
    </source>
</evidence>